<dbReference type="SUPFAM" id="SSF51126">
    <property type="entry name" value="Pectin lyase-like"/>
    <property type="match status" value="1"/>
</dbReference>
<dbReference type="Gene3D" id="2.40.128.130">
    <property type="entry name" value="Autotransporter beta-domain"/>
    <property type="match status" value="1"/>
</dbReference>
<evidence type="ECO:0000313" key="4">
    <source>
        <dbReference type="EMBL" id="QDT05738.1"/>
    </source>
</evidence>
<dbReference type="RefSeq" id="WP_145172014.1">
    <property type="nucleotide sequence ID" value="NZ_CP036525.1"/>
</dbReference>
<accession>A0A517NFA7</accession>
<dbReference type="PROSITE" id="PS51208">
    <property type="entry name" value="AUTOTRANSPORTER"/>
    <property type="match status" value="1"/>
</dbReference>
<reference evidence="4 5" key="1">
    <citation type="submission" date="2019-02" db="EMBL/GenBank/DDBJ databases">
        <title>Deep-cultivation of Planctomycetes and their phenomic and genomic characterization uncovers novel biology.</title>
        <authorList>
            <person name="Wiegand S."/>
            <person name="Jogler M."/>
            <person name="Boedeker C."/>
            <person name="Pinto D."/>
            <person name="Vollmers J."/>
            <person name="Rivas-Marin E."/>
            <person name="Kohn T."/>
            <person name="Peeters S.H."/>
            <person name="Heuer A."/>
            <person name="Rast P."/>
            <person name="Oberbeckmann S."/>
            <person name="Bunk B."/>
            <person name="Jeske O."/>
            <person name="Meyerdierks A."/>
            <person name="Storesund J.E."/>
            <person name="Kallscheuer N."/>
            <person name="Luecker S."/>
            <person name="Lage O.M."/>
            <person name="Pohl T."/>
            <person name="Merkel B.J."/>
            <person name="Hornburger P."/>
            <person name="Mueller R.-W."/>
            <person name="Bruemmer F."/>
            <person name="Labrenz M."/>
            <person name="Spormann A.M."/>
            <person name="Op den Camp H."/>
            <person name="Overmann J."/>
            <person name="Amann R."/>
            <person name="Jetten M.S.M."/>
            <person name="Mascher T."/>
            <person name="Medema M.H."/>
            <person name="Devos D.P."/>
            <person name="Kaster A.-K."/>
            <person name="Ovreas L."/>
            <person name="Rohde M."/>
            <person name="Galperin M.Y."/>
            <person name="Jogler C."/>
        </authorList>
    </citation>
    <scope>NUCLEOTIDE SEQUENCE [LARGE SCALE GENOMIC DNA]</scope>
    <source>
        <strain evidence="4 5">K22_7</strain>
    </source>
</reference>
<proteinExistence type="predicted"/>
<feature type="signal peptide" evidence="2">
    <location>
        <begin position="1"/>
        <end position="22"/>
    </location>
</feature>
<dbReference type="Proteomes" id="UP000318538">
    <property type="component" value="Chromosome"/>
</dbReference>
<dbReference type="PRINTS" id="PR01228">
    <property type="entry name" value="EGGSHELL"/>
</dbReference>
<dbReference type="KEGG" id="rlc:K227x_41410"/>
<gene>
    <name evidence="4" type="ORF">K227x_41410</name>
</gene>
<feature type="region of interest" description="Disordered" evidence="1">
    <location>
        <begin position="225"/>
        <end position="257"/>
    </location>
</feature>
<dbReference type="InterPro" id="IPR036709">
    <property type="entry name" value="Autotransporte_beta_dom_sf"/>
</dbReference>
<dbReference type="EC" id="3.4.21.-" evidence="4"/>
<dbReference type="InterPro" id="IPR051551">
    <property type="entry name" value="Autotransporter_adhesion"/>
</dbReference>
<protein>
    <submittedName>
        <fullName evidence="4">Extracellular serine protease</fullName>
        <ecNumber evidence="4">3.4.21.-</ecNumber>
    </submittedName>
</protein>
<feature type="domain" description="Autotransporter" evidence="3">
    <location>
        <begin position="764"/>
        <end position="1046"/>
    </location>
</feature>
<keyword evidence="4" id="KW-0645">Protease</keyword>
<keyword evidence="2" id="KW-0732">Signal</keyword>
<evidence type="ECO:0000313" key="5">
    <source>
        <dbReference type="Proteomes" id="UP000318538"/>
    </source>
</evidence>
<dbReference type="InterPro" id="IPR005546">
    <property type="entry name" value="Autotransporte_beta"/>
</dbReference>
<dbReference type="AlphaFoldDB" id="A0A517NFA7"/>
<organism evidence="4 5">
    <name type="scientific">Rubripirellula lacrimiformis</name>
    <dbReference type="NCBI Taxonomy" id="1930273"/>
    <lineage>
        <taxon>Bacteria</taxon>
        <taxon>Pseudomonadati</taxon>
        <taxon>Planctomycetota</taxon>
        <taxon>Planctomycetia</taxon>
        <taxon>Pirellulales</taxon>
        <taxon>Pirellulaceae</taxon>
        <taxon>Rubripirellula</taxon>
    </lineage>
</organism>
<feature type="compositionally biased region" description="Gly residues" evidence="1">
    <location>
        <begin position="247"/>
        <end position="257"/>
    </location>
</feature>
<evidence type="ECO:0000259" key="3">
    <source>
        <dbReference type="PROSITE" id="PS51208"/>
    </source>
</evidence>
<dbReference type="GO" id="GO:0006508">
    <property type="term" value="P:proteolysis"/>
    <property type="evidence" value="ECO:0007669"/>
    <property type="project" value="UniProtKB-KW"/>
</dbReference>
<dbReference type="PANTHER" id="PTHR35037">
    <property type="entry name" value="C-TERMINAL REGION OF AIDA-LIKE PROTEIN"/>
    <property type="match status" value="1"/>
</dbReference>
<feature type="chain" id="PRO_5022231159" evidence="2">
    <location>
        <begin position="23"/>
        <end position="1046"/>
    </location>
</feature>
<feature type="compositionally biased region" description="Gly residues" evidence="1">
    <location>
        <begin position="225"/>
        <end position="240"/>
    </location>
</feature>
<dbReference type="OrthoDB" id="215676at2"/>
<evidence type="ECO:0000256" key="1">
    <source>
        <dbReference type="SAM" id="MobiDB-lite"/>
    </source>
</evidence>
<dbReference type="PANTHER" id="PTHR35037:SF3">
    <property type="entry name" value="C-TERMINAL REGION OF AIDA-LIKE PROTEIN"/>
    <property type="match status" value="1"/>
</dbReference>
<dbReference type="EMBL" id="CP036525">
    <property type="protein sequence ID" value="QDT05738.1"/>
    <property type="molecule type" value="Genomic_DNA"/>
</dbReference>
<name>A0A517NFA7_9BACT</name>
<sequence precursor="true">MKKRRARLALFLAILSGPVAMATDFDVSNFNDSGAGSLRAAIESLNAAGAGTHAINFASGLDPIDLSLNLPMIVGTDQTITISGAGNTVSGQNNARLFFIADGDVTIENMTLKQGFADGGDGGDGRSSGGGGAGAGGALFVNSGANVVISGVTLDGNMAAGGNGGRGDFASGGGGGGGGGGGFSGDGGSTYDDGGGGGGGFDGNGGYASSLAGAGGGGVSGDGGDTTYDAGGGGGGGIGDGESTFGPQGGKGAGGAVGGGDYTDGATGTPGGGGGGYNGGGGDGAVNGGGGGSGFDGSDAGNGGTFGGGGGAGSYTDGGDGGDFGGGGGGGDGGDGGAFGGGAGAGDGGSDSNGIGGFGGGDGGAEYSGAGGGDAMGGAIFVRQGGTLSIIDSTLIDNDLTAGTGGSGSVDGADGQTIGSGMYLHTGVNAGYEVTTGTTTLDDQIGGSGSLTKTGDGELILSSTNTYTGTTTVSAGRLAVNGSLAGNATVGTDGELGGSGTISGDVINNGTFAAGNSIGTLAIGGNASFHSGSTTEVEIQPSATPVAGTDNDLITADTAMINGGDVSVLGSVGSYTDGAKYTFLQASGGVTGVFESITDDLAFFDAELGYDLNSAFFTLVANSTDYASVGGSGNRGSVGFYIDENSIGATGDFGDVLDEFRMLTNAQVQSGLSQLSGEVYGSQSQVVIQGTNQLIGTIGGQLRSGMFSGSGSGASGSGSGGFASTARSTRPAAPASGSNISLVSYVDASQSQTSCDALIAPTCRAANQWRGWMMGYGLGGSADSDGNAAGINYGLGGTTFGIQRSLNDNTQLGFFGGYIGSSVSADNMDQTVRANGGNFGSYLTLSVGSHYGIAMGGLQFDGYDSDRTIQVGGLTRTASGKTDGWQGFAYGERGMNLNLSRSRVLQPFAGLQYVYARQNGFTETGAGAMNLAMSGVDTHSLRSNLGSRLQWQSWTSRRGWGITPEIRASWMHEFLDTTSVVNAQFAGVGGAGFSANGLDLGRDWAIVGGGFAARPGDRWELRADYDTQFNDRQVLHIGSGSVSYVW</sequence>
<keyword evidence="5" id="KW-1185">Reference proteome</keyword>
<dbReference type="GO" id="GO:0008233">
    <property type="term" value="F:peptidase activity"/>
    <property type="evidence" value="ECO:0007669"/>
    <property type="project" value="UniProtKB-KW"/>
</dbReference>
<keyword evidence="4" id="KW-0378">Hydrolase</keyword>
<evidence type="ECO:0000256" key="2">
    <source>
        <dbReference type="SAM" id="SignalP"/>
    </source>
</evidence>
<dbReference type="SUPFAM" id="SSF103515">
    <property type="entry name" value="Autotransporter"/>
    <property type="match status" value="1"/>
</dbReference>
<dbReference type="InterPro" id="IPR011050">
    <property type="entry name" value="Pectin_lyase_fold/virulence"/>
</dbReference>
<dbReference type="Pfam" id="PF03797">
    <property type="entry name" value="Autotransporter"/>
    <property type="match status" value="1"/>
</dbReference>
<dbReference type="SMART" id="SM00869">
    <property type="entry name" value="Autotransporter"/>
    <property type="match status" value="1"/>
</dbReference>